<dbReference type="CDD" id="cd08878">
    <property type="entry name" value="RHO_alpha_C_DMO-like"/>
    <property type="match status" value="1"/>
</dbReference>
<dbReference type="GO" id="GO:0051213">
    <property type="term" value="F:dioxygenase activity"/>
    <property type="evidence" value="ECO:0007669"/>
    <property type="project" value="UniProtKB-KW"/>
</dbReference>
<dbReference type="PANTHER" id="PTHR21266">
    <property type="entry name" value="IRON-SULFUR DOMAIN CONTAINING PROTEIN"/>
    <property type="match status" value="1"/>
</dbReference>
<keyword evidence="5" id="KW-0411">Iron-sulfur</keyword>
<evidence type="ECO:0000256" key="5">
    <source>
        <dbReference type="ARBA" id="ARBA00023014"/>
    </source>
</evidence>
<dbReference type="EMBL" id="BAABFO010000017">
    <property type="protein sequence ID" value="GAA4337362.1"/>
    <property type="molecule type" value="Genomic_DNA"/>
</dbReference>
<dbReference type="Proteomes" id="UP001501671">
    <property type="component" value="Unassembled WGS sequence"/>
</dbReference>
<keyword evidence="8" id="KW-1185">Reference proteome</keyword>
<reference evidence="8" key="1">
    <citation type="journal article" date="2019" name="Int. J. Syst. Evol. Microbiol.">
        <title>The Global Catalogue of Microorganisms (GCM) 10K type strain sequencing project: providing services to taxonomists for standard genome sequencing and annotation.</title>
        <authorList>
            <consortium name="The Broad Institute Genomics Platform"/>
            <consortium name="The Broad Institute Genome Sequencing Center for Infectious Disease"/>
            <person name="Wu L."/>
            <person name="Ma J."/>
        </authorList>
    </citation>
    <scope>NUCLEOTIDE SEQUENCE [LARGE SCALE GENOMIC DNA]</scope>
    <source>
        <strain evidence="8">JCM 17666</strain>
    </source>
</reference>
<name>A0ABP8HCA1_9BURK</name>
<evidence type="ECO:0000256" key="3">
    <source>
        <dbReference type="ARBA" id="ARBA00023002"/>
    </source>
</evidence>
<evidence type="ECO:0000313" key="7">
    <source>
        <dbReference type="EMBL" id="GAA4337362.1"/>
    </source>
</evidence>
<evidence type="ECO:0000259" key="6">
    <source>
        <dbReference type="PROSITE" id="PS51296"/>
    </source>
</evidence>
<dbReference type="PANTHER" id="PTHR21266:SF60">
    <property type="entry name" value="3-KETOSTEROID-9-ALPHA-MONOOXYGENASE, OXYGENASE COMPONENT"/>
    <property type="match status" value="1"/>
</dbReference>
<dbReference type="SUPFAM" id="SSF50022">
    <property type="entry name" value="ISP domain"/>
    <property type="match status" value="1"/>
</dbReference>
<keyword evidence="3" id="KW-0560">Oxidoreductase</keyword>
<dbReference type="InterPro" id="IPR017941">
    <property type="entry name" value="Rieske_2Fe-2S"/>
</dbReference>
<dbReference type="SUPFAM" id="SSF55961">
    <property type="entry name" value="Bet v1-like"/>
    <property type="match status" value="1"/>
</dbReference>
<keyword evidence="2" id="KW-0479">Metal-binding</keyword>
<dbReference type="Pfam" id="PF19112">
    <property type="entry name" value="VanA_C"/>
    <property type="match status" value="1"/>
</dbReference>
<evidence type="ECO:0000256" key="2">
    <source>
        <dbReference type="ARBA" id="ARBA00022723"/>
    </source>
</evidence>
<dbReference type="InterPro" id="IPR036922">
    <property type="entry name" value="Rieske_2Fe-2S_sf"/>
</dbReference>
<evidence type="ECO:0000256" key="4">
    <source>
        <dbReference type="ARBA" id="ARBA00023004"/>
    </source>
</evidence>
<keyword evidence="7" id="KW-0223">Dioxygenase</keyword>
<dbReference type="Gene3D" id="2.102.10.10">
    <property type="entry name" value="Rieske [2Fe-2S] iron-sulphur domain"/>
    <property type="match status" value="1"/>
</dbReference>
<dbReference type="Pfam" id="PF00355">
    <property type="entry name" value="Rieske"/>
    <property type="match status" value="1"/>
</dbReference>
<keyword evidence="4" id="KW-0408">Iron</keyword>
<feature type="domain" description="Rieske" evidence="6">
    <location>
        <begin position="26"/>
        <end position="127"/>
    </location>
</feature>
<dbReference type="PROSITE" id="PS51296">
    <property type="entry name" value="RIESKE"/>
    <property type="match status" value="1"/>
</dbReference>
<evidence type="ECO:0000313" key="8">
    <source>
        <dbReference type="Proteomes" id="UP001501671"/>
    </source>
</evidence>
<protein>
    <submittedName>
        <fullName evidence="7">Aromatic ring-hydroxylating dioxygenase subunit alpha</fullName>
    </submittedName>
</protein>
<evidence type="ECO:0000256" key="1">
    <source>
        <dbReference type="ARBA" id="ARBA00022714"/>
    </source>
</evidence>
<dbReference type="InterPro" id="IPR050584">
    <property type="entry name" value="Cholesterol_7-desaturase"/>
</dbReference>
<accession>A0ABP8HCA1</accession>
<dbReference type="Gene3D" id="3.90.380.10">
    <property type="entry name" value="Naphthalene 1,2-dioxygenase Alpha Subunit, Chain A, domain 1"/>
    <property type="match status" value="1"/>
</dbReference>
<dbReference type="InterPro" id="IPR044043">
    <property type="entry name" value="VanA_C_cat"/>
</dbReference>
<organism evidence="7 8">
    <name type="scientific">Pigmentiphaga soli</name>
    <dbReference type="NCBI Taxonomy" id="1007095"/>
    <lineage>
        <taxon>Bacteria</taxon>
        <taxon>Pseudomonadati</taxon>
        <taxon>Pseudomonadota</taxon>
        <taxon>Betaproteobacteria</taxon>
        <taxon>Burkholderiales</taxon>
        <taxon>Alcaligenaceae</taxon>
        <taxon>Pigmentiphaga</taxon>
    </lineage>
</organism>
<gene>
    <name evidence="7" type="ORF">GCM10023144_32990</name>
</gene>
<comment type="caution">
    <text evidence="7">The sequence shown here is derived from an EMBL/GenBank/DDBJ whole genome shotgun (WGS) entry which is preliminary data.</text>
</comment>
<sequence>MGFHIASAAPRRLSEDETMQGVVNAWYPLAWTSELGQAPVRRTVLGRPIVAWRGADGAVAALDDLCPHRLAPLSRGRLRDGAIECAYHGLRFAADGRCVRVPGEERIAPALKVARYATREKLGLAWIWMGDPEQARPQDMLDIPEADRPGWAYEQGDALGYGCHYLNLCDNLCDPSHVSFLHPTTLGDPLGEGVPIDTRAQGRSIVVSRWIRNVPPVASFAPFIAGPVDRWQYYTYHAPSITVVDFGTAPAGRVGPEGDRNLGLRVLIGHCITPVDDERCIDHWFSLRNFGTDDPAVGRALHDGFRVAYQEDKDMLEAIQQEERRHPGVRPVRIGIDAAPVRMRRLVGQMQDAAGPAASRG</sequence>
<keyword evidence="1" id="KW-0001">2Fe-2S</keyword>
<proteinExistence type="predicted"/>